<reference evidence="1 2" key="1">
    <citation type="submission" date="2017-11" db="EMBL/GenBank/DDBJ databases">
        <title>Comparitive Functional Genomics of Dry Heat Resistant strains isolated from the Viking Spacecraft.</title>
        <authorList>
            <person name="Seuylemezian A."/>
            <person name="Cooper K."/>
            <person name="Vaishampayan P."/>
        </authorList>
    </citation>
    <scope>NUCLEOTIDE SEQUENCE [LARGE SCALE GENOMIC DNA]</scope>
    <source>
        <strain evidence="1 2">V1-29</strain>
    </source>
</reference>
<protein>
    <submittedName>
        <fullName evidence="1">Uncharacterized protein</fullName>
    </submittedName>
</protein>
<accession>A0A2N5M8H6</accession>
<proteinExistence type="predicted"/>
<evidence type="ECO:0000313" key="2">
    <source>
        <dbReference type="Proteomes" id="UP000234748"/>
    </source>
</evidence>
<dbReference type="EMBL" id="PGUY01000018">
    <property type="protein sequence ID" value="PLT30659.1"/>
    <property type="molecule type" value="Genomic_DNA"/>
</dbReference>
<keyword evidence="2" id="KW-1185">Reference proteome</keyword>
<evidence type="ECO:0000313" key="1">
    <source>
        <dbReference type="EMBL" id="PLT30659.1"/>
    </source>
</evidence>
<dbReference type="AlphaFoldDB" id="A0A2N5M8H6"/>
<name>A0A2N5M8H6_9BACI</name>
<gene>
    <name evidence="1" type="ORF">CUU66_06490</name>
</gene>
<dbReference type="Proteomes" id="UP000234748">
    <property type="component" value="Unassembled WGS sequence"/>
</dbReference>
<sequence>MASDSEDRSLVALMRQLSIRRAGREKRPFFSWTARLMTRGSQIAAGPQEKRRTVLFMHLLIEKQFDIEFLFPINLIETQTPERQTLLKRLNPKEIFLLG</sequence>
<organism evidence="1 2">
    <name type="scientific">Peribacillus deserti</name>
    <dbReference type="NCBI Taxonomy" id="673318"/>
    <lineage>
        <taxon>Bacteria</taxon>
        <taxon>Bacillati</taxon>
        <taxon>Bacillota</taxon>
        <taxon>Bacilli</taxon>
        <taxon>Bacillales</taxon>
        <taxon>Bacillaceae</taxon>
        <taxon>Peribacillus</taxon>
    </lineage>
</organism>
<comment type="caution">
    <text evidence="1">The sequence shown here is derived from an EMBL/GenBank/DDBJ whole genome shotgun (WGS) entry which is preliminary data.</text>
</comment>